<evidence type="ECO:0000313" key="2">
    <source>
        <dbReference type="Proteomes" id="UP001057402"/>
    </source>
</evidence>
<reference evidence="2" key="1">
    <citation type="journal article" date="2023" name="Front. Plant Sci.">
        <title>Chromosomal-level genome assembly of Melastoma candidum provides insights into trichome evolution.</title>
        <authorList>
            <person name="Zhong Y."/>
            <person name="Wu W."/>
            <person name="Sun C."/>
            <person name="Zou P."/>
            <person name="Liu Y."/>
            <person name="Dai S."/>
            <person name="Zhou R."/>
        </authorList>
    </citation>
    <scope>NUCLEOTIDE SEQUENCE [LARGE SCALE GENOMIC DNA]</scope>
</reference>
<organism evidence="1 2">
    <name type="scientific">Melastoma candidum</name>
    <dbReference type="NCBI Taxonomy" id="119954"/>
    <lineage>
        <taxon>Eukaryota</taxon>
        <taxon>Viridiplantae</taxon>
        <taxon>Streptophyta</taxon>
        <taxon>Embryophyta</taxon>
        <taxon>Tracheophyta</taxon>
        <taxon>Spermatophyta</taxon>
        <taxon>Magnoliopsida</taxon>
        <taxon>eudicotyledons</taxon>
        <taxon>Gunneridae</taxon>
        <taxon>Pentapetalae</taxon>
        <taxon>rosids</taxon>
        <taxon>malvids</taxon>
        <taxon>Myrtales</taxon>
        <taxon>Melastomataceae</taxon>
        <taxon>Melastomatoideae</taxon>
        <taxon>Melastomateae</taxon>
        <taxon>Melastoma</taxon>
    </lineage>
</organism>
<comment type="caution">
    <text evidence="1">The sequence shown here is derived from an EMBL/GenBank/DDBJ whole genome shotgun (WGS) entry which is preliminary data.</text>
</comment>
<evidence type="ECO:0000313" key="1">
    <source>
        <dbReference type="EMBL" id="KAI4370336.1"/>
    </source>
</evidence>
<dbReference type="Proteomes" id="UP001057402">
    <property type="component" value="Chromosome 5"/>
</dbReference>
<keyword evidence="2" id="KW-1185">Reference proteome</keyword>
<accession>A0ACB9QTT7</accession>
<name>A0ACB9QTT7_9MYRT</name>
<proteinExistence type="predicted"/>
<gene>
    <name evidence="1" type="ORF">MLD38_018699</name>
</gene>
<dbReference type="EMBL" id="CM042884">
    <property type="protein sequence ID" value="KAI4370336.1"/>
    <property type="molecule type" value="Genomic_DNA"/>
</dbReference>
<sequence>MATVRASVFVFVALCICCLKLEGNLDASWISGWCDVAKFPPYSDNEYMAMKLIGILRDNTSMNHYNQYSDLIWYNEYHIYGRAACNGKISRGDCSACLQKATESLTSGDCMYSVGAQVKLKDCRMRYEPKYFEDE</sequence>
<protein>
    <submittedName>
        <fullName evidence="1">Uncharacterized protein</fullName>
    </submittedName>
</protein>